<evidence type="ECO:0000256" key="3">
    <source>
        <dbReference type="ARBA" id="ARBA00015716"/>
    </source>
</evidence>
<evidence type="ECO:0000313" key="7">
    <source>
        <dbReference type="EMBL" id="SCZ58927.1"/>
    </source>
</evidence>
<name>A0A1G5QB53_9GAMM</name>
<gene>
    <name evidence="7" type="ORF">SAMN03097708_01738</name>
</gene>
<keyword evidence="8" id="KW-1185">Reference proteome</keyword>
<dbReference type="STRING" id="415747.SAMN03097708_01738"/>
<protein>
    <recommendedName>
        <fullName evidence="3">Large ribosomal RNA subunit accumulation protein YceD</fullName>
    </recommendedName>
    <alternativeName>
        <fullName evidence="5">23S rRNA accumulation protein YceD</fullName>
    </alternativeName>
</protein>
<reference evidence="7 8" key="1">
    <citation type="submission" date="2016-10" db="EMBL/GenBank/DDBJ databases">
        <authorList>
            <person name="de Groot N.N."/>
        </authorList>
    </citation>
    <scope>NUCLEOTIDE SEQUENCE [LARGE SCALE GENOMIC DNA]</scope>
    <source>
        <strain evidence="7 8">HLD2</strain>
    </source>
</reference>
<dbReference type="InterPro" id="IPR039255">
    <property type="entry name" value="YceD_bac"/>
</dbReference>
<evidence type="ECO:0000256" key="2">
    <source>
        <dbReference type="ARBA" id="ARBA00010740"/>
    </source>
</evidence>
<evidence type="ECO:0000256" key="4">
    <source>
        <dbReference type="ARBA" id="ARBA00022517"/>
    </source>
</evidence>
<comment type="function">
    <text evidence="1">Plays a role in synthesis, processing and/or stability of 23S rRNA.</text>
</comment>
<evidence type="ECO:0000256" key="5">
    <source>
        <dbReference type="ARBA" id="ARBA00031841"/>
    </source>
</evidence>
<evidence type="ECO:0000256" key="1">
    <source>
        <dbReference type="ARBA" id="ARBA00002868"/>
    </source>
</evidence>
<dbReference type="InterPro" id="IPR003772">
    <property type="entry name" value="YceD"/>
</dbReference>
<dbReference type="RefSeq" id="WP_175452499.1">
    <property type="nucleotide sequence ID" value="NZ_FMWD01000005.1"/>
</dbReference>
<evidence type="ECO:0000256" key="6">
    <source>
        <dbReference type="SAM" id="MobiDB-lite"/>
    </source>
</evidence>
<dbReference type="Pfam" id="PF02620">
    <property type="entry name" value="YceD"/>
    <property type="match status" value="1"/>
</dbReference>
<sequence>MIRALMNERLPDRTEPFRLAQRGAVFTGKLPLADMDRLAGSLVNSEGSVEVTLRFGTDERHLAIVNVKLQTELTLTCQNCLEPCSQSIEVETTLGIVRTESEAARIPRAYEPLVVGDEPLSVKELVEDELILALPIVPRHFEDCLPRAATEEVPESGSEAADRKERDNPFEVLRRLKKER</sequence>
<feature type="region of interest" description="Disordered" evidence="6">
    <location>
        <begin position="148"/>
        <end position="170"/>
    </location>
</feature>
<dbReference type="PANTHER" id="PTHR38099">
    <property type="entry name" value="LARGE RIBOSOMAL RNA SUBUNIT ACCUMULATION PROTEIN YCED"/>
    <property type="match status" value="1"/>
</dbReference>
<dbReference type="GO" id="GO:0042254">
    <property type="term" value="P:ribosome biogenesis"/>
    <property type="evidence" value="ECO:0007669"/>
    <property type="project" value="UniProtKB-KW"/>
</dbReference>
<dbReference type="AlphaFoldDB" id="A0A1G5QB53"/>
<feature type="compositionally biased region" description="Basic and acidic residues" evidence="6">
    <location>
        <begin position="160"/>
        <end position="170"/>
    </location>
</feature>
<comment type="similarity">
    <text evidence="2">Belongs to the DUF177 domain family.</text>
</comment>
<dbReference type="PANTHER" id="PTHR38099:SF1">
    <property type="entry name" value="LARGE RIBOSOMAL RNA SUBUNIT ACCUMULATION PROTEIN YCED"/>
    <property type="match status" value="1"/>
</dbReference>
<dbReference type="GO" id="GO:0005829">
    <property type="term" value="C:cytosol"/>
    <property type="evidence" value="ECO:0007669"/>
    <property type="project" value="TreeGrafter"/>
</dbReference>
<dbReference type="EMBL" id="FMWD01000005">
    <property type="protein sequence ID" value="SCZ58927.1"/>
    <property type="molecule type" value="Genomic_DNA"/>
</dbReference>
<organism evidence="7 8">
    <name type="scientific">Thiohalomonas denitrificans</name>
    <dbReference type="NCBI Taxonomy" id="415747"/>
    <lineage>
        <taxon>Bacteria</taxon>
        <taxon>Pseudomonadati</taxon>
        <taxon>Pseudomonadota</taxon>
        <taxon>Gammaproteobacteria</taxon>
        <taxon>Thiohalomonadales</taxon>
        <taxon>Thiohalomonadaceae</taxon>
        <taxon>Thiohalomonas</taxon>
    </lineage>
</organism>
<dbReference type="Proteomes" id="UP000199648">
    <property type="component" value="Unassembled WGS sequence"/>
</dbReference>
<accession>A0A1G5QB53</accession>
<keyword evidence="4" id="KW-0690">Ribosome biogenesis</keyword>
<evidence type="ECO:0000313" key="8">
    <source>
        <dbReference type="Proteomes" id="UP000199648"/>
    </source>
</evidence>
<proteinExistence type="inferred from homology"/>